<dbReference type="OrthoDB" id="9788332at2"/>
<dbReference type="Pfam" id="PF09912">
    <property type="entry name" value="DUF2141"/>
    <property type="match status" value="1"/>
</dbReference>
<feature type="chain" id="PRO_5019252530" evidence="1">
    <location>
        <begin position="24"/>
        <end position="140"/>
    </location>
</feature>
<feature type="signal peptide" evidence="1">
    <location>
        <begin position="1"/>
        <end position="23"/>
    </location>
</feature>
<name>A0A437QFL2_9GAMM</name>
<dbReference type="RefSeq" id="WP_127700582.1">
    <property type="nucleotide sequence ID" value="NZ_SACS01000023.1"/>
</dbReference>
<keyword evidence="1" id="KW-0732">Signal</keyword>
<dbReference type="AlphaFoldDB" id="A0A437QFL2"/>
<gene>
    <name evidence="2" type="ORF">EOE67_17280</name>
</gene>
<dbReference type="InterPro" id="IPR018673">
    <property type="entry name" value="DUF2141"/>
</dbReference>
<keyword evidence="3" id="KW-1185">Reference proteome</keyword>
<comment type="caution">
    <text evidence="2">The sequence shown here is derived from an EMBL/GenBank/DDBJ whole genome shotgun (WGS) entry which is preliminary data.</text>
</comment>
<evidence type="ECO:0000256" key="1">
    <source>
        <dbReference type="SAM" id="SignalP"/>
    </source>
</evidence>
<organism evidence="2 3">
    <name type="scientific">Rheinheimera riviphila</name>
    <dbReference type="NCBI Taxonomy" id="1834037"/>
    <lineage>
        <taxon>Bacteria</taxon>
        <taxon>Pseudomonadati</taxon>
        <taxon>Pseudomonadota</taxon>
        <taxon>Gammaproteobacteria</taxon>
        <taxon>Chromatiales</taxon>
        <taxon>Chromatiaceae</taxon>
        <taxon>Rheinheimera</taxon>
    </lineage>
</organism>
<evidence type="ECO:0000313" key="3">
    <source>
        <dbReference type="Proteomes" id="UP000283077"/>
    </source>
</evidence>
<protein>
    <submittedName>
        <fullName evidence="2">DUF2141 domain-containing protein</fullName>
    </submittedName>
</protein>
<reference evidence="2 3" key="1">
    <citation type="submission" date="2019-01" db="EMBL/GenBank/DDBJ databases">
        <authorList>
            <person name="Chen W.-M."/>
        </authorList>
    </citation>
    <scope>NUCLEOTIDE SEQUENCE [LARGE SCALE GENOMIC DNA]</scope>
    <source>
        <strain evidence="2 3">KYPC3</strain>
    </source>
</reference>
<dbReference type="Proteomes" id="UP000283077">
    <property type="component" value="Unassembled WGS sequence"/>
</dbReference>
<sequence length="140" mass="14986">MKKLSVATSLLAVLLTSAFSAQAHTLTVNIDQIQEQTGKLHVALYRSEQSYQQGKDAVAAVVKTVKGDSQQLVFPDLADGQYAIKIMHDANDNGELDRNIMGIPSEGYGFSNNAGQFGPASFEDAAFAVAADTSLTIHIR</sequence>
<dbReference type="EMBL" id="SACS01000023">
    <property type="protein sequence ID" value="RVU33348.1"/>
    <property type="molecule type" value="Genomic_DNA"/>
</dbReference>
<proteinExistence type="predicted"/>
<evidence type="ECO:0000313" key="2">
    <source>
        <dbReference type="EMBL" id="RVU33348.1"/>
    </source>
</evidence>
<accession>A0A437QFL2</accession>